<sequence length="288" mass="32175">MKKIAVLITGCGYKPVRHVYRYKGEPTHSSIFINGVEYKMNIGTAAAYFIAKHGTEVIMVSKTAEKLKNIKVALVKLGCKKLLIKYITADITNDKDIVSMIKKLPANRTIYWVQSLGMGGGSYKIPHDNIYLPFEKISPELINEEANIVVATHRLMLQIVPRLRRQVRTGVPAKISIVTSMSGERGYHFGATHVAAKHGLVGYIKGIEKELEDAGIEIRDIRPGAIDTGMYDSEQTKKAVETISELTKMWGGRKPIYASPIKVAEKIYDSLFSKGSKKVYRILSPHQR</sequence>
<dbReference type="Gene3D" id="3.40.50.720">
    <property type="entry name" value="NAD(P)-binding Rossmann-like Domain"/>
    <property type="match status" value="1"/>
</dbReference>
<keyword evidence="3" id="KW-0560">Oxidoreductase</keyword>
<comment type="similarity">
    <text evidence="1">Belongs to the short-chain dehydrogenases/reductases (SDR) family.</text>
</comment>
<comment type="caution">
    <text evidence="4">The sequence shown here is derived from an EMBL/GenBank/DDBJ whole genome shotgun (WGS) entry which is preliminary data.</text>
</comment>
<accession>A0A1G2BSM8</accession>
<evidence type="ECO:0000313" key="5">
    <source>
        <dbReference type="Proteomes" id="UP000177349"/>
    </source>
</evidence>
<evidence type="ECO:0000256" key="2">
    <source>
        <dbReference type="ARBA" id="ARBA00022857"/>
    </source>
</evidence>
<dbReference type="EMBL" id="MHKN01000022">
    <property type="protein sequence ID" value="OGY92194.1"/>
    <property type="molecule type" value="Genomic_DNA"/>
</dbReference>
<protein>
    <recommendedName>
        <fullName evidence="6">Short-chain dehydrogenase</fullName>
    </recommendedName>
</protein>
<dbReference type="AlphaFoldDB" id="A0A1G2BSM8"/>
<proteinExistence type="inferred from homology"/>
<dbReference type="Proteomes" id="UP000177349">
    <property type="component" value="Unassembled WGS sequence"/>
</dbReference>
<evidence type="ECO:0000256" key="3">
    <source>
        <dbReference type="ARBA" id="ARBA00023002"/>
    </source>
</evidence>
<evidence type="ECO:0008006" key="6">
    <source>
        <dbReference type="Google" id="ProtNLM"/>
    </source>
</evidence>
<reference evidence="4 5" key="1">
    <citation type="journal article" date="2016" name="Nat. Commun.">
        <title>Thousands of microbial genomes shed light on interconnected biogeochemical processes in an aquifer system.</title>
        <authorList>
            <person name="Anantharaman K."/>
            <person name="Brown C.T."/>
            <person name="Hug L.A."/>
            <person name="Sharon I."/>
            <person name="Castelle C.J."/>
            <person name="Probst A.J."/>
            <person name="Thomas B.C."/>
            <person name="Singh A."/>
            <person name="Wilkins M.J."/>
            <person name="Karaoz U."/>
            <person name="Brodie E.L."/>
            <person name="Williams K.H."/>
            <person name="Hubbard S.S."/>
            <person name="Banfield J.F."/>
        </authorList>
    </citation>
    <scope>NUCLEOTIDE SEQUENCE [LARGE SCALE GENOMIC DNA]</scope>
</reference>
<dbReference type="PANTHER" id="PTHR43391:SF14">
    <property type="entry name" value="DEHYDROGENASE_REDUCTASE SDR FAMILY PROTEIN 7-LIKE"/>
    <property type="match status" value="1"/>
</dbReference>
<dbReference type="CDD" id="cd05233">
    <property type="entry name" value="SDR_c"/>
    <property type="match status" value="1"/>
</dbReference>
<dbReference type="InterPro" id="IPR036291">
    <property type="entry name" value="NAD(P)-bd_dom_sf"/>
</dbReference>
<dbReference type="GO" id="GO:0016491">
    <property type="term" value="F:oxidoreductase activity"/>
    <property type="evidence" value="ECO:0007669"/>
    <property type="project" value="UniProtKB-KW"/>
</dbReference>
<dbReference type="GO" id="GO:0005829">
    <property type="term" value="C:cytosol"/>
    <property type="evidence" value="ECO:0007669"/>
    <property type="project" value="TreeGrafter"/>
</dbReference>
<dbReference type="SUPFAM" id="SSF51735">
    <property type="entry name" value="NAD(P)-binding Rossmann-fold domains"/>
    <property type="match status" value="1"/>
</dbReference>
<keyword evidence="2" id="KW-0521">NADP</keyword>
<organism evidence="4 5">
    <name type="scientific">Candidatus Komeilibacteria bacterium RIFCSPLOWO2_01_FULL_53_11</name>
    <dbReference type="NCBI Taxonomy" id="1798552"/>
    <lineage>
        <taxon>Bacteria</taxon>
        <taxon>Candidatus Komeiliibacteriota</taxon>
    </lineage>
</organism>
<dbReference type="InterPro" id="IPR002347">
    <property type="entry name" value="SDR_fam"/>
</dbReference>
<gene>
    <name evidence="4" type="ORF">A3B31_00730</name>
</gene>
<dbReference type="PANTHER" id="PTHR43391">
    <property type="entry name" value="RETINOL DEHYDROGENASE-RELATED"/>
    <property type="match status" value="1"/>
</dbReference>
<name>A0A1G2BSM8_9BACT</name>
<evidence type="ECO:0000256" key="1">
    <source>
        <dbReference type="ARBA" id="ARBA00006484"/>
    </source>
</evidence>
<dbReference type="Pfam" id="PF00106">
    <property type="entry name" value="adh_short"/>
    <property type="match status" value="1"/>
</dbReference>
<evidence type="ECO:0000313" key="4">
    <source>
        <dbReference type="EMBL" id="OGY92194.1"/>
    </source>
</evidence>